<name>A0A1H6FBP4_9GAMM</name>
<sequence>MSDSIADFGNSELWVIQSTLKERYNRDIPFEIGDSEIRLLPSDRTLTPCPVIYWNVENVNFVIFKTGAERYRCQFYYRLYQQYGTNKFEFDNIGDCVITLLQTQADYATQEKQNQEKQDQENTQT</sequence>
<gene>
    <name evidence="1" type="ORF">MBHS_03384</name>
</gene>
<evidence type="ECO:0000313" key="2">
    <source>
        <dbReference type="Proteomes" id="UP000236724"/>
    </source>
</evidence>
<keyword evidence="2" id="KW-1185">Reference proteome</keyword>
<evidence type="ECO:0000313" key="1">
    <source>
        <dbReference type="EMBL" id="SEH07508.1"/>
    </source>
</evidence>
<dbReference type="EMBL" id="FMSV02000532">
    <property type="protein sequence ID" value="SEH07508.1"/>
    <property type="molecule type" value="Genomic_DNA"/>
</dbReference>
<dbReference type="AlphaFoldDB" id="A0A1H6FBP4"/>
<organism evidence="1 2">
    <name type="scientific">Candidatus Venteria ishoeyi</name>
    <dbReference type="NCBI Taxonomy" id="1899563"/>
    <lineage>
        <taxon>Bacteria</taxon>
        <taxon>Pseudomonadati</taxon>
        <taxon>Pseudomonadota</taxon>
        <taxon>Gammaproteobacteria</taxon>
        <taxon>Thiotrichales</taxon>
        <taxon>Thiotrichaceae</taxon>
        <taxon>Venteria</taxon>
    </lineage>
</organism>
<accession>A0A1H6FBP4</accession>
<protein>
    <submittedName>
        <fullName evidence="1">Uncharacterized protein</fullName>
    </submittedName>
</protein>
<dbReference type="RefSeq" id="WP_103921153.1">
    <property type="nucleotide sequence ID" value="NZ_FMSV02000532.1"/>
</dbReference>
<dbReference type="OrthoDB" id="5623992at2"/>
<proteinExistence type="predicted"/>
<dbReference type="Proteomes" id="UP000236724">
    <property type="component" value="Unassembled WGS sequence"/>
</dbReference>
<reference evidence="1 2" key="1">
    <citation type="submission" date="2016-10" db="EMBL/GenBank/DDBJ databases">
        <authorList>
            <person name="de Groot N.N."/>
        </authorList>
    </citation>
    <scope>NUCLEOTIDE SEQUENCE [LARGE SCALE GENOMIC DNA]</scope>
    <source>
        <strain evidence="1">MBHS1</strain>
    </source>
</reference>